<evidence type="ECO:0000313" key="3">
    <source>
        <dbReference type="Proteomes" id="UP000247565"/>
    </source>
</evidence>
<keyword evidence="1" id="KW-0732">Signal</keyword>
<dbReference type="InterPro" id="IPR052211">
    <property type="entry name" value="Cpx_auxiliary_protein"/>
</dbReference>
<dbReference type="PANTHER" id="PTHR38102">
    <property type="entry name" value="PERIPLASMIC CHAPERONE SPY"/>
    <property type="match status" value="1"/>
</dbReference>
<dbReference type="GeneID" id="83702744"/>
<dbReference type="EMBL" id="QGLT01000002">
    <property type="protein sequence ID" value="PXZ00759.1"/>
    <property type="molecule type" value="Genomic_DNA"/>
</dbReference>
<dbReference type="OrthoDB" id="7223935at2"/>
<gene>
    <name evidence="2" type="ORF">DK869_05020</name>
</gene>
<proteinExistence type="predicted"/>
<dbReference type="PANTHER" id="PTHR38102:SF1">
    <property type="entry name" value="PERIPLASMIC CHAPERONE SPY"/>
    <property type="match status" value="1"/>
</dbReference>
<dbReference type="Pfam" id="PF13801">
    <property type="entry name" value="Metal_resist"/>
    <property type="match status" value="1"/>
</dbReference>
<organism evidence="2 3">
    <name type="scientific">Commensalibacter melissae</name>
    <dbReference type="NCBI Taxonomy" id="2070537"/>
    <lineage>
        <taxon>Bacteria</taxon>
        <taxon>Pseudomonadati</taxon>
        <taxon>Pseudomonadota</taxon>
        <taxon>Alphaproteobacteria</taxon>
        <taxon>Acetobacterales</taxon>
        <taxon>Acetobacteraceae</taxon>
    </lineage>
</organism>
<dbReference type="RefSeq" id="WP_110438901.1">
    <property type="nucleotide sequence ID" value="NZ_CP033087.1"/>
</dbReference>
<dbReference type="Gene3D" id="1.20.120.1490">
    <property type="match status" value="1"/>
</dbReference>
<evidence type="ECO:0000256" key="1">
    <source>
        <dbReference type="SAM" id="SignalP"/>
    </source>
</evidence>
<name>A0A318MXM3_9PROT</name>
<feature type="signal peptide" evidence="1">
    <location>
        <begin position="1"/>
        <end position="26"/>
    </location>
</feature>
<dbReference type="Proteomes" id="UP000247565">
    <property type="component" value="Unassembled WGS sequence"/>
</dbReference>
<evidence type="ECO:0000313" key="2">
    <source>
        <dbReference type="EMBL" id="PXZ00759.1"/>
    </source>
</evidence>
<sequence length="183" mass="19723">MFNKKMLTSLVVAGGLSLGSMVSAMAQPVGMAPPPPPPGGIFGPAVGPLGYMFENLNLSAEQQAKAKVIVDSARLKEETTRQQVEAVHRDMANALLAPGKVTKGNLDPFVDKLEKLHRETAENHTKTLLALRNILTPDQLVQLKARIIKMKDIHGQMQLLRGQMRQTATNGTAAPMVAPNQAQ</sequence>
<dbReference type="InterPro" id="IPR025961">
    <property type="entry name" value="Metal_resist"/>
</dbReference>
<evidence type="ECO:0008006" key="4">
    <source>
        <dbReference type="Google" id="ProtNLM"/>
    </source>
</evidence>
<feature type="chain" id="PRO_5016285836" description="Periplasmic heavy metal sensor" evidence="1">
    <location>
        <begin position="27"/>
        <end position="183"/>
    </location>
</feature>
<dbReference type="GO" id="GO:0051082">
    <property type="term" value="F:unfolded protein binding"/>
    <property type="evidence" value="ECO:0007669"/>
    <property type="project" value="TreeGrafter"/>
</dbReference>
<accession>A0A318MXM3</accession>
<dbReference type="AlphaFoldDB" id="A0A318MXM3"/>
<dbReference type="GO" id="GO:0030288">
    <property type="term" value="C:outer membrane-bounded periplasmic space"/>
    <property type="evidence" value="ECO:0007669"/>
    <property type="project" value="TreeGrafter"/>
</dbReference>
<keyword evidence="3" id="KW-1185">Reference proteome</keyword>
<comment type="caution">
    <text evidence="2">The sequence shown here is derived from an EMBL/GenBank/DDBJ whole genome shotgun (WGS) entry which is preliminary data.</text>
</comment>
<reference evidence="2 3" key="1">
    <citation type="submission" date="2018-05" db="EMBL/GenBank/DDBJ databases">
        <title>Reference genomes for bee gut microbiota database.</title>
        <authorList>
            <person name="Ellegaard K.M."/>
        </authorList>
    </citation>
    <scope>NUCLEOTIDE SEQUENCE [LARGE SCALE GENOMIC DNA]</scope>
    <source>
        <strain evidence="2 3">ESL0284</strain>
    </source>
</reference>
<protein>
    <recommendedName>
        <fullName evidence="4">Periplasmic heavy metal sensor</fullName>
    </recommendedName>
</protein>